<dbReference type="PANTHER" id="PTHR43313">
    <property type="entry name" value="SHORT-CHAIN DEHYDROGENASE/REDUCTASE FAMILY 9C"/>
    <property type="match status" value="1"/>
</dbReference>
<evidence type="ECO:0008006" key="4">
    <source>
        <dbReference type="Google" id="ProtNLM"/>
    </source>
</evidence>
<proteinExistence type="predicted"/>
<dbReference type="AlphaFoldDB" id="A0A292PUN2"/>
<evidence type="ECO:0000256" key="1">
    <source>
        <dbReference type="SAM" id="Phobius"/>
    </source>
</evidence>
<accession>A0A292PUN2</accession>
<reference evidence="2" key="1">
    <citation type="submission" date="2015-10" db="EMBL/GenBank/DDBJ databases">
        <authorList>
            <person name="Regsiter A."/>
            <person name="william w."/>
        </authorList>
    </citation>
    <scope>NUCLEOTIDE SEQUENCE</scope>
    <source>
        <strain evidence="2">Montdore</strain>
    </source>
</reference>
<dbReference type="Pfam" id="PF08643">
    <property type="entry name" value="DUF1776"/>
    <property type="match status" value="1"/>
</dbReference>
<feature type="transmembrane region" description="Helical" evidence="1">
    <location>
        <begin position="83"/>
        <end position="104"/>
    </location>
</feature>
<dbReference type="EMBL" id="LN891054">
    <property type="protein sequence ID" value="CUS10193.1"/>
    <property type="molecule type" value="Genomic_DNA"/>
</dbReference>
<gene>
    <name evidence="2" type="ORF">GSTUAT00005740001</name>
</gene>
<dbReference type="InterPro" id="IPR013952">
    <property type="entry name" value="DUF1776_fun"/>
</dbReference>
<evidence type="ECO:0000313" key="3">
    <source>
        <dbReference type="Proteomes" id="UP001412239"/>
    </source>
</evidence>
<keyword evidence="3" id="KW-1185">Reference proteome</keyword>
<dbReference type="InterPro" id="IPR036291">
    <property type="entry name" value="NAD(P)-bd_dom_sf"/>
</dbReference>
<keyword evidence="1" id="KW-0812">Transmembrane</keyword>
<evidence type="ECO:0000313" key="2">
    <source>
        <dbReference type="EMBL" id="CUS10193.1"/>
    </source>
</evidence>
<dbReference type="SUPFAM" id="SSF51735">
    <property type="entry name" value="NAD(P)-binding Rossmann-fold domains"/>
    <property type="match status" value="1"/>
</dbReference>
<protein>
    <recommendedName>
        <fullName evidence="4">DUF1776-domain-containing protein</fullName>
    </recommendedName>
</protein>
<dbReference type="Gene3D" id="3.40.50.720">
    <property type="entry name" value="NAD(P)-binding Rossmann-like Domain"/>
    <property type="match status" value="1"/>
</dbReference>
<organism evidence="2 3">
    <name type="scientific">Tuber aestivum</name>
    <name type="common">summer truffle</name>
    <dbReference type="NCBI Taxonomy" id="59557"/>
    <lineage>
        <taxon>Eukaryota</taxon>
        <taxon>Fungi</taxon>
        <taxon>Dikarya</taxon>
        <taxon>Ascomycota</taxon>
        <taxon>Pezizomycotina</taxon>
        <taxon>Pezizomycetes</taxon>
        <taxon>Pezizales</taxon>
        <taxon>Tuberaceae</taxon>
        <taxon>Tuber</taxon>
    </lineage>
</organism>
<dbReference type="PANTHER" id="PTHR43313:SF1">
    <property type="entry name" value="3BETA-HYDROXYSTEROID DEHYDROGENASE DHS-16"/>
    <property type="match status" value="1"/>
</dbReference>
<dbReference type="Proteomes" id="UP001412239">
    <property type="component" value="Unassembled WGS sequence"/>
</dbReference>
<keyword evidence="1" id="KW-0472">Membrane</keyword>
<keyword evidence="1" id="KW-1133">Transmembrane helix</keyword>
<name>A0A292PUN2_9PEZI</name>
<sequence length="463" mass="49831">MSGEPTDSINEFFYSLKTYSFVVADAIDKQADSLAGTIRDTLSKSEWIPESARPTPRRIPVPERMFNAVGSGGRGGWLDRNKWTFAMVAVGVAVVVGATGYGYSKRKKDKKKRRAKKAGNGGRREVVVIAGGSPHDPISKSLALDLERRGFIVYVVVNSIEDEHVVANEGRSDIKPLNIDILDTDNAQTAVEKFTTYLSTPTHAFPGAHPHNLNLAGVILVPDLTYPTGPVETTPIDLWSDVLNVKILSTVVTAKSFLRVLCDFHSRLLLLTPNVISPLSPPFHAPETVTVAALGGLATSLHRELAPLGVEVCHFKLGTFDCSAMIARQQQDRINAARAEILSWAAPARIAYARNYIALSQKSGNSGPAGIKGSSLRELHLAVFDALTDEKPRRVWRVGSGSMIYEALGKVMPGGLVSWMLGSARKNGNGGRKEEGMIMGLCGLGSASGSAGTSEGSVEWERV</sequence>